<dbReference type="PANTHER" id="PTHR21600">
    <property type="entry name" value="MITOCHONDRIAL RNA PSEUDOURIDINE SYNTHASE"/>
    <property type="match status" value="1"/>
</dbReference>
<dbReference type="CDD" id="cd02869">
    <property type="entry name" value="PseudoU_synth_RluA_like"/>
    <property type="match status" value="1"/>
</dbReference>
<evidence type="ECO:0000256" key="4">
    <source>
        <dbReference type="PIRSR" id="PIRSR606225-1"/>
    </source>
</evidence>
<evidence type="ECO:0000256" key="6">
    <source>
        <dbReference type="RuleBase" id="RU362028"/>
    </source>
</evidence>
<protein>
    <recommendedName>
        <fullName evidence="6">Pseudouridine synthase</fullName>
        <ecNumber evidence="6">5.4.99.-</ecNumber>
    </recommendedName>
</protein>
<dbReference type="Pfam" id="PF01479">
    <property type="entry name" value="S4"/>
    <property type="match status" value="1"/>
</dbReference>
<evidence type="ECO:0000256" key="1">
    <source>
        <dbReference type="ARBA" id="ARBA00010876"/>
    </source>
</evidence>
<dbReference type="Proteomes" id="UP000295777">
    <property type="component" value="Unassembled WGS sequence"/>
</dbReference>
<evidence type="ECO:0000313" key="9">
    <source>
        <dbReference type="Proteomes" id="UP000295777"/>
    </source>
</evidence>
<keyword evidence="3 6" id="KW-0413">Isomerase</keyword>
<dbReference type="RefSeq" id="WP_132525685.1">
    <property type="nucleotide sequence ID" value="NZ_SMFV01000002.1"/>
</dbReference>
<dbReference type="PANTHER" id="PTHR21600:SF44">
    <property type="entry name" value="RIBOSOMAL LARGE SUBUNIT PSEUDOURIDINE SYNTHASE D"/>
    <property type="match status" value="1"/>
</dbReference>
<sequence>MPEVVVESSFHKTRLDQFISAVADISRSQAKELIEEGLVLVDGTIVKKPSFKVKEGQKVSFEIPEPEPLELEPENIPLDVVYEDRDVIVINKPAGLVVHPAPGHTSGTLVNAILYHCKDLQGIGGTLRPGIVHRLDKDTAGLIVVAKNDLAQQSLVEQFKNRTVGRFYRALIFGIPKKEHDRIVVPIGRDKFDRKKFSPRTTSPKEAITNYWVIGKFPEHNVSEIKCKLETGRTHQIRVHMSYLGHPLLGDRTYGYKPSRIEDETLRKLIDEMGMHALCAYYLAFDHPRTGERMEFEVELPEGYRKVLEYLVSGGC</sequence>
<dbReference type="NCBIfam" id="TIGR00005">
    <property type="entry name" value="rluA_subfam"/>
    <property type="match status" value="1"/>
</dbReference>
<evidence type="ECO:0000256" key="5">
    <source>
        <dbReference type="PROSITE-ProRule" id="PRU00182"/>
    </source>
</evidence>
<feature type="active site" evidence="4">
    <location>
        <position position="136"/>
    </location>
</feature>
<feature type="domain" description="RNA-binding S4" evidence="7">
    <location>
        <begin position="13"/>
        <end position="77"/>
    </location>
</feature>
<evidence type="ECO:0000259" key="7">
    <source>
        <dbReference type="SMART" id="SM00363"/>
    </source>
</evidence>
<keyword evidence="9" id="KW-1185">Reference proteome</keyword>
<dbReference type="EMBL" id="SMFV01000002">
    <property type="protein sequence ID" value="TCK05186.1"/>
    <property type="molecule type" value="Genomic_DNA"/>
</dbReference>
<dbReference type="InterPro" id="IPR036986">
    <property type="entry name" value="S4_RNA-bd_sf"/>
</dbReference>
<comment type="function">
    <text evidence="6">Responsible for synthesis of pseudouridine from uracil.</text>
</comment>
<dbReference type="Gene3D" id="3.30.2350.10">
    <property type="entry name" value="Pseudouridine synthase"/>
    <property type="match status" value="1"/>
</dbReference>
<dbReference type="EC" id="5.4.99.-" evidence="6"/>
<comment type="similarity">
    <text evidence="1 6">Belongs to the pseudouridine synthase RluA family.</text>
</comment>
<evidence type="ECO:0000256" key="2">
    <source>
        <dbReference type="ARBA" id="ARBA00022884"/>
    </source>
</evidence>
<reference evidence="8 9" key="1">
    <citation type="submission" date="2019-03" db="EMBL/GenBank/DDBJ databases">
        <title>Genomic Encyclopedia of Archaeal and Bacterial Type Strains, Phase II (KMG-II): from individual species to whole genera.</title>
        <authorList>
            <person name="Goeker M."/>
        </authorList>
    </citation>
    <scope>NUCLEOTIDE SEQUENCE [LARGE SCALE GENOMIC DNA]</scope>
    <source>
        <strain evidence="8 9">DSM 24425</strain>
    </source>
</reference>
<name>A0A4V6NCY4_9BACT</name>
<comment type="caution">
    <text evidence="8">The sequence shown here is derived from an EMBL/GenBank/DDBJ whole genome shotgun (WGS) entry which is preliminary data.</text>
</comment>
<dbReference type="SMART" id="SM00363">
    <property type="entry name" value="S4"/>
    <property type="match status" value="1"/>
</dbReference>
<keyword evidence="2 5" id="KW-0694">RNA-binding</keyword>
<dbReference type="AlphaFoldDB" id="A0A4V6NCY4"/>
<comment type="catalytic activity">
    <reaction evidence="6">
        <text>a uridine in RNA = a pseudouridine in RNA</text>
        <dbReference type="Rhea" id="RHEA:48348"/>
        <dbReference type="Rhea" id="RHEA-COMP:12068"/>
        <dbReference type="Rhea" id="RHEA-COMP:12069"/>
        <dbReference type="ChEBI" id="CHEBI:65314"/>
        <dbReference type="ChEBI" id="CHEBI:65315"/>
    </reaction>
</comment>
<dbReference type="GO" id="GO:0000455">
    <property type="term" value="P:enzyme-directed rRNA pseudouridine synthesis"/>
    <property type="evidence" value="ECO:0007669"/>
    <property type="project" value="TreeGrafter"/>
</dbReference>
<evidence type="ECO:0000313" key="8">
    <source>
        <dbReference type="EMBL" id="TCK05186.1"/>
    </source>
</evidence>
<dbReference type="OrthoDB" id="9807829at2"/>
<gene>
    <name evidence="8" type="ORF">CLV27_0608</name>
</gene>
<dbReference type="PROSITE" id="PS50889">
    <property type="entry name" value="S4"/>
    <property type="match status" value="1"/>
</dbReference>
<dbReference type="Gene3D" id="3.10.290.10">
    <property type="entry name" value="RNA-binding S4 domain"/>
    <property type="match status" value="1"/>
</dbReference>
<organism evidence="8 9">
    <name type="scientific">Phorcysia thermohydrogeniphila</name>
    <dbReference type="NCBI Taxonomy" id="936138"/>
    <lineage>
        <taxon>Bacteria</taxon>
        <taxon>Pseudomonadati</taxon>
        <taxon>Aquificota</taxon>
        <taxon>Aquificia</taxon>
        <taxon>Desulfurobacteriales</taxon>
        <taxon>Desulfurobacteriaceae</taxon>
        <taxon>Phorcysia</taxon>
    </lineage>
</organism>
<dbReference type="InterPro" id="IPR002942">
    <property type="entry name" value="S4_RNA-bd"/>
</dbReference>
<dbReference type="CDD" id="cd00165">
    <property type="entry name" value="S4"/>
    <property type="match status" value="1"/>
</dbReference>
<dbReference type="GO" id="GO:0120159">
    <property type="term" value="F:rRNA pseudouridine synthase activity"/>
    <property type="evidence" value="ECO:0007669"/>
    <property type="project" value="UniProtKB-ARBA"/>
</dbReference>
<dbReference type="SUPFAM" id="SSF55174">
    <property type="entry name" value="Alpha-L RNA-binding motif"/>
    <property type="match status" value="1"/>
</dbReference>
<dbReference type="InterPro" id="IPR006225">
    <property type="entry name" value="PsdUridine_synth_RluC/D"/>
</dbReference>
<dbReference type="InterPro" id="IPR006145">
    <property type="entry name" value="PsdUridine_synth_RsuA/RluA"/>
</dbReference>
<accession>A0A4V6NCY4</accession>
<proteinExistence type="inferred from homology"/>
<dbReference type="InterPro" id="IPR020103">
    <property type="entry name" value="PsdUridine_synth_cat_dom_sf"/>
</dbReference>
<dbReference type="InterPro" id="IPR006224">
    <property type="entry name" value="PsdUridine_synth_RluA-like_CS"/>
</dbReference>
<dbReference type="SUPFAM" id="SSF55120">
    <property type="entry name" value="Pseudouridine synthase"/>
    <property type="match status" value="1"/>
</dbReference>
<dbReference type="Pfam" id="PF00849">
    <property type="entry name" value="PseudoU_synth_2"/>
    <property type="match status" value="1"/>
</dbReference>
<dbReference type="GO" id="GO:0003723">
    <property type="term" value="F:RNA binding"/>
    <property type="evidence" value="ECO:0007669"/>
    <property type="project" value="UniProtKB-KW"/>
</dbReference>
<dbReference type="FunFam" id="3.30.2350.10:FF:000006">
    <property type="entry name" value="Pseudouridine synthase"/>
    <property type="match status" value="1"/>
</dbReference>
<evidence type="ECO:0000256" key="3">
    <source>
        <dbReference type="ARBA" id="ARBA00023235"/>
    </source>
</evidence>
<dbReference type="PROSITE" id="PS01129">
    <property type="entry name" value="PSI_RLU"/>
    <property type="match status" value="1"/>
</dbReference>
<dbReference type="InterPro" id="IPR050188">
    <property type="entry name" value="RluA_PseudoU_synthase"/>
</dbReference>